<proteinExistence type="predicted"/>
<feature type="domain" description="STAS" evidence="1">
    <location>
        <begin position="16"/>
        <end position="120"/>
    </location>
</feature>
<keyword evidence="3" id="KW-1185">Reference proteome</keyword>
<dbReference type="InterPro" id="IPR058548">
    <property type="entry name" value="MlaB-like_STAS"/>
</dbReference>
<evidence type="ECO:0000313" key="2">
    <source>
        <dbReference type="EMBL" id="NYG02338.1"/>
    </source>
</evidence>
<evidence type="ECO:0000259" key="1">
    <source>
        <dbReference type="PROSITE" id="PS50801"/>
    </source>
</evidence>
<dbReference type="GeneID" id="98052380"/>
<gene>
    <name evidence="2" type="ORF">HDA37_002623</name>
</gene>
<dbReference type="InterPro" id="IPR002645">
    <property type="entry name" value="STAS_dom"/>
</dbReference>
<organism evidence="2 3">
    <name type="scientific">Pseudonocardia alni</name>
    <name type="common">Amycolata alni</name>
    <dbReference type="NCBI Taxonomy" id="33907"/>
    <lineage>
        <taxon>Bacteria</taxon>
        <taxon>Bacillati</taxon>
        <taxon>Actinomycetota</taxon>
        <taxon>Actinomycetes</taxon>
        <taxon>Pseudonocardiales</taxon>
        <taxon>Pseudonocardiaceae</taxon>
        <taxon>Pseudonocardia</taxon>
    </lineage>
</organism>
<dbReference type="Gene3D" id="3.30.750.24">
    <property type="entry name" value="STAS domain"/>
    <property type="match status" value="1"/>
</dbReference>
<dbReference type="Pfam" id="PF13466">
    <property type="entry name" value="STAS_2"/>
    <property type="match status" value="1"/>
</dbReference>
<protein>
    <submittedName>
        <fullName evidence="2">Anti-anti-sigma factor</fullName>
    </submittedName>
</protein>
<name>A0A852VZI8_PSEA5</name>
<dbReference type="PROSITE" id="PS50801">
    <property type="entry name" value="STAS"/>
    <property type="match status" value="1"/>
</dbReference>
<dbReference type="InterPro" id="IPR036513">
    <property type="entry name" value="STAS_dom_sf"/>
</dbReference>
<accession>A0A852VZI8</accession>
<dbReference type="Proteomes" id="UP000549695">
    <property type="component" value="Unassembled WGS sequence"/>
</dbReference>
<sequence>MSDPRELSLTWTSPAPDLATVALAGDLDYATSDALTDAVAVLLTDRPGLRELRIDCAGIGYCDSYGLSSLLMIRRRTRAAGVELHLDNRAGALERLLRVTNTLEHLTGADGPAREQRLDT</sequence>
<dbReference type="RefSeq" id="WP_179761244.1">
    <property type="nucleotide sequence ID" value="NZ_BAAAJZ010000003.1"/>
</dbReference>
<evidence type="ECO:0000313" key="3">
    <source>
        <dbReference type="Proteomes" id="UP000549695"/>
    </source>
</evidence>
<reference evidence="2 3" key="1">
    <citation type="submission" date="2020-07" db="EMBL/GenBank/DDBJ databases">
        <title>Sequencing the genomes of 1000 actinobacteria strains.</title>
        <authorList>
            <person name="Klenk H.-P."/>
        </authorList>
    </citation>
    <scope>NUCLEOTIDE SEQUENCE [LARGE SCALE GENOMIC DNA]</scope>
    <source>
        <strain evidence="2 3">DSM 44749</strain>
    </source>
</reference>
<dbReference type="CDD" id="cd07043">
    <property type="entry name" value="STAS_anti-anti-sigma_factors"/>
    <property type="match status" value="1"/>
</dbReference>
<dbReference type="AlphaFoldDB" id="A0A852VZI8"/>
<dbReference type="SUPFAM" id="SSF52091">
    <property type="entry name" value="SpoIIaa-like"/>
    <property type="match status" value="1"/>
</dbReference>
<comment type="caution">
    <text evidence="2">The sequence shown here is derived from an EMBL/GenBank/DDBJ whole genome shotgun (WGS) entry which is preliminary data.</text>
</comment>
<dbReference type="EMBL" id="JACCCZ010000001">
    <property type="protein sequence ID" value="NYG02338.1"/>
    <property type="molecule type" value="Genomic_DNA"/>
</dbReference>